<dbReference type="EMBL" id="CAMPGE010024949">
    <property type="protein sequence ID" value="CAI2382756.1"/>
    <property type="molecule type" value="Genomic_DNA"/>
</dbReference>
<proteinExistence type="predicted"/>
<comment type="caution">
    <text evidence="1">The sequence shown here is derived from an EMBL/GenBank/DDBJ whole genome shotgun (WGS) entry which is preliminary data.</text>
</comment>
<protein>
    <submittedName>
        <fullName evidence="1">Uncharacterized protein</fullName>
    </submittedName>
</protein>
<keyword evidence="2" id="KW-1185">Reference proteome</keyword>
<reference evidence="1" key="1">
    <citation type="submission" date="2023-07" db="EMBL/GenBank/DDBJ databases">
        <authorList>
            <consortium name="AG Swart"/>
            <person name="Singh M."/>
            <person name="Singh A."/>
            <person name="Seah K."/>
            <person name="Emmerich C."/>
        </authorList>
    </citation>
    <scope>NUCLEOTIDE SEQUENCE</scope>
    <source>
        <strain evidence="1">DP1</strain>
    </source>
</reference>
<organism evidence="1 2">
    <name type="scientific">Euplotes crassus</name>
    <dbReference type="NCBI Taxonomy" id="5936"/>
    <lineage>
        <taxon>Eukaryota</taxon>
        <taxon>Sar</taxon>
        <taxon>Alveolata</taxon>
        <taxon>Ciliophora</taxon>
        <taxon>Intramacronucleata</taxon>
        <taxon>Spirotrichea</taxon>
        <taxon>Hypotrichia</taxon>
        <taxon>Euplotida</taxon>
        <taxon>Euplotidae</taxon>
        <taxon>Moneuplotes</taxon>
    </lineage>
</organism>
<dbReference type="AlphaFoldDB" id="A0AAD1Y277"/>
<accession>A0AAD1Y277</accession>
<gene>
    <name evidence="1" type="ORF">ECRASSUSDP1_LOCUS24242</name>
</gene>
<evidence type="ECO:0000313" key="1">
    <source>
        <dbReference type="EMBL" id="CAI2382756.1"/>
    </source>
</evidence>
<dbReference type="Proteomes" id="UP001295684">
    <property type="component" value="Unassembled WGS sequence"/>
</dbReference>
<evidence type="ECO:0000313" key="2">
    <source>
        <dbReference type="Proteomes" id="UP001295684"/>
    </source>
</evidence>
<name>A0AAD1Y277_EUPCR</name>
<sequence length="279" mass="32130">MFLDTKESFFKECSDEPLLFGQEAQPEVNLFGLGGFDNTNSQTDTEKSIFPYFKGSGLFIRDSDERLSLSEISNIHAPILAGVDLYSRTDDLLQILCKEVELPAVEVYFDNKSEQIIVKNKSFEGPEVEAVLHPEPSLTKKANNLIREESRPSSFNTRVRFSKKHDREMFRILRELCDVHCVSLSCFSLPEDSLPKDARSVLDKLMKEVKWRTNRKEDLLKRITKYTTNSTFSVRDGKLLRRLVRSQIKKGEVDYSSLLYYFPGKTAEQLEQEYLKATG</sequence>